<sequence>MAKCLDNCVPGSKPSETALVDLFALNENIATEYPYIVFCFGAGIANTTCGNSFISYDNSTGNATVTVMAGKMSKAHHNKKLKIASGFDIQSSSLPFTNRGLAISL</sequence>
<reference evidence="1 2" key="1">
    <citation type="journal article" date="2018" name="MBio">
        <title>Comparative Genomics Reveals the Core Gene Toolbox for the Fungus-Insect Symbiosis.</title>
        <authorList>
            <person name="Wang Y."/>
            <person name="Stata M."/>
            <person name="Wang W."/>
            <person name="Stajich J.E."/>
            <person name="White M.M."/>
            <person name="Moncalvo J.M."/>
        </authorList>
    </citation>
    <scope>NUCLEOTIDE SEQUENCE [LARGE SCALE GENOMIC DNA]</scope>
    <source>
        <strain evidence="1 2">SC-DP-2</strain>
    </source>
</reference>
<evidence type="ECO:0000313" key="1">
    <source>
        <dbReference type="EMBL" id="PVU84574.1"/>
    </source>
</evidence>
<proteinExistence type="predicted"/>
<organism evidence="1 2">
    <name type="scientific">Smittium megazygosporum</name>
    <dbReference type="NCBI Taxonomy" id="133381"/>
    <lineage>
        <taxon>Eukaryota</taxon>
        <taxon>Fungi</taxon>
        <taxon>Fungi incertae sedis</taxon>
        <taxon>Zoopagomycota</taxon>
        <taxon>Kickxellomycotina</taxon>
        <taxon>Harpellomycetes</taxon>
        <taxon>Harpellales</taxon>
        <taxon>Legeriomycetaceae</taxon>
        <taxon>Smittium</taxon>
    </lineage>
</organism>
<comment type="caution">
    <text evidence="1">The sequence shown here is derived from an EMBL/GenBank/DDBJ whole genome shotgun (WGS) entry which is preliminary data.</text>
</comment>
<dbReference type="AlphaFoldDB" id="A0A2T9XWW7"/>
<dbReference type="Proteomes" id="UP000245609">
    <property type="component" value="Unassembled WGS sequence"/>
</dbReference>
<protein>
    <submittedName>
        <fullName evidence="1">Uncharacterized protein</fullName>
    </submittedName>
</protein>
<keyword evidence="2" id="KW-1185">Reference proteome</keyword>
<accession>A0A2T9XWW7</accession>
<gene>
    <name evidence="1" type="ORF">BB560_007310</name>
</gene>
<evidence type="ECO:0000313" key="2">
    <source>
        <dbReference type="Proteomes" id="UP000245609"/>
    </source>
</evidence>
<name>A0A2T9XWW7_9FUNG</name>
<dbReference type="EMBL" id="MBFS01003890">
    <property type="protein sequence ID" value="PVU84574.1"/>
    <property type="molecule type" value="Genomic_DNA"/>
</dbReference>